<dbReference type="CDD" id="cd17316">
    <property type="entry name" value="MFS_SV2_like"/>
    <property type="match status" value="1"/>
</dbReference>
<dbReference type="Pfam" id="PF07690">
    <property type="entry name" value="MFS_1"/>
    <property type="match status" value="1"/>
</dbReference>
<feature type="transmembrane region" description="Helical" evidence="8">
    <location>
        <begin position="129"/>
        <end position="148"/>
    </location>
</feature>
<dbReference type="InterPro" id="IPR011701">
    <property type="entry name" value="MFS"/>
</dbReference>
<evidence type="ECO:0000313" key="10">
    <source>
        <dbReference type="EMBL" id="RMJ19120.1"/>
    </source>
</evidence>
<name>A0A3M2SNH8_9HYPO</name>
<evidence type="ECO:0000256" key="3">
    <source>
        <dbReference type="ARBA" id="ARBA00022692"/>
    </source>
</evidence>
<comment type="caution">
    <text evidence="10">The sequence shown here is derived from an EMBL/GenBank/DDBJ whole genome shotgun (WGS) entry which is preliminary data.</text>
</comment>
<dbReference type="InterPro" id="IPR036259">
    <property type="entry name" value="MFS_trans_sf"/>
</dbReference>
<keyword evidence="3 8" id="KW-0812">Transmembrane</keyword>
<proteinExistence type="predicted"/>
<accession>A0A3M2SNH8</accession>
<feature type="transmembrane region" description="Helical" evidence="8">
    <location>
        <begin position="186"/>
        <end position="210"/>
    </location>
</feature>
<dbReference type="PANTHER" id="PTHR23511:SF4">
    <property type="entry name" value="MAJOR FACILITATOR SUPERFAMILY (MFS) PROFILE DOMAIN-CONTAINING PROTEIN"/>
    <property type="match status" value="1"/>
</dbReference>
<dbReference type="GO" id="GO:0016020">
    <property type="term" value="C:membrane"/>
    <property type="evidence" value="ECO:0007669"/>
    <property type="project" value="UniProtKB-SubCell"/>
</dbReference>
<evidence type="ECO:0000259" key="9">
    <source>
        <dbReference type="PROSITE" id="PS50850"/>
    </source>
</evidence>
<organism evidence="10 11">
    <name type="scientific">Fusarium kuroshium</name>
    <dbReference type="NCBI Taxonomy" id="2010991"/>
    <lineage>
        <taxon>Eukaryota</taxon>
        <taxon>Fungi</taxon>
        <taxon>Dikarya</taxon>
        <taxon>Ascomycota</taxon>
        <taxon>Pezizomycotina</taxon>
        <taxon>Sordariomycetes</taxon>
        <taxon>Hypocreomycetidae</taxon>
        <taxon>Hypocreales</taxon>
        <taxon>Nectriaceae</taxon>
        <taxon>Fusarium</taxon>
        <taxon>Fusarium solani species complex</taxon>
    </lineage>
</organism>
<reference evidence="10 11" key="1">
    <citation type="submission" date="2017-06" db="EMBL/GenBank/DDBJ databases">
        <title>Comparative genomic analysis of Ambrosia Fusariam Clade fungi.</title>
        <authorList>
            <person name="Stajich J.E."/>
            <person name="Carrillo J."/>
            <person name="Kijimoto T."/>
            <person name="Eskalen A."/>
            <person name="O'Donnell K."/>
            <person name="Kasson M."/>
        </authorList>
    </citation>
    <scope>NUCLEOTIDE SEQUENCE [LARGE SCALE GENOMIC DNA]</scope>
    <source>
        <strain evidence="10">UCR3666</strain>
    </source>
</reference>
<dbReference type="PROSITE" id="PS50850">
    <property type="entry name" value="MFS"/>
    <property type="match status" value="1"/>
</dbReference>
<feature type="compositionally biased region" description="Polar residues" evidence="7">
    <location>
        <begin position="11"/>
        <end position="22"/>
    </location>
</feature>
<keyword evidence="4 8" id="KW-1133">Transmembrane helix</keyword>
<dbReference type="EMBL" id="NKUJ01000011">
    <property type="protein sequence ID" value="RMJ19120.1"/>
    <property type="molecule type" value="Genomic_DNA"/>
</dbReference>
<dbReference type="GO" id="GO:0022857">
    <property type="term" value="F:transmembrane transporter activity"/>
    <property type="evidence" value="ECO:0007669"/>
    <property type="project" value="InterPro"/>
</dbReference>
<feature type="transmembrane region" description="Helical" evidence="8">
    <location>
        <begin position="332"/>
        <end position="354"/>
    </location>
</feature>
<feature type="compositionally biased region" description="Basic and acidic residues" evidence="7">
    <location>
        <begin position="1"/>
        <end position="10"/>
    </location>
</feature>
<feature type="transmembrane region" description="Helical" evidence="8">
    <location>
        <begin position="400"/>
        <end position="419"/>
    </location>
</feature>
<keyword evidence="11" id="KW-1185">Reference proteome</keyword>
<evidence type="ECO:0000256" key="2">
    <source>
        <dbReference type="ARBA" id="ARBA00022448"/>
    </source>
</evidence>
<keyword evidence="2" id="KW-0813">Transport</keyword>
<keyword evidence="5 8" id="KW-0472">Membrane</keyword>
<evidence type="ECO:0000256" key="6">
    <source>
        <dbReference type="ARBA" id="ARBA00023180"/>
    </source>
</evidence>
<feature type="transmembrane region" description="Helical" evidence="8">
    <location>
        <begin position="487"/>
        <end position="508"/>
    </location>
</feature>
<evidence type="ECO:0000313" key="11">
    <source>
        <dbReference type="Proteomes" id="UP000277212"/>
    </source>
</evidence>
<evidence type="ECO:0000256" key="4">
    <source>
        <dbReference type="ARBA" id="ARBA00022989"/>
    </source>
</evidence>
<feature type="transmembrane region" description="Helical" evidence="8">
    <location>
        <begin position="104"/>
        <end position="122"/>
    </location>
</feature>
<keyword evidence="6" id="KW-0325">Glycoprotein</keyword>
<dbReference type="InterPro" id="IPR020846">
    <property type="entry name" value="MFS_dom"/>
</dbReference>
<gene>
    <name evidence="10" type="ORF">CDV36_001177</name>
</gene>
<dbReference type="Gene3D" id="1.20.1250.20">
    <property type="entry name" value="MFS general substrate transporter like domains"/>
    <property type="match status" value="1"/>
</dbReference>
<dbReference type="Proteomes" id="UP000277212">
    <property type="component" value="Unassembled WGS sequence"/>
</dbReference>
<dbReference type="PANTHER" id="PTHR23511">
    <property type="entry name" value="SYNAPTIC VESICLE GLYCOPROTEIN 2"/>
    <property type="match status" value="1"/>
</dbReference>
<dbReference type="OrthoDB" id="3936150at2759"/>
<comment type="subcellular location">
    <subcellularLocation>
        <location evidence="1">Membrane</location>
        <topology evidence="1">Multi-pass membrane protein</topology>
    </subcellularLocation>
</comment>
<evidence type="ECO:0000256" key="8">
    <source>
        <dbReference type="SAM" id="Phobius"/>
    </source>
</evidence>
<protein>
    <recommendedName>
        <fullName evidence="9">Major facilitator superfamily (MFS) profile domain-containing protein</fullName>
    </recommendedName>
</protein>
<feature type="transmembrane region" description="Helical" evidence="8">
    <location>
        <begin position="425"/>
        <end position="446"/>
    </location>
</feature>
<sequence length="516" mass="55818">MSLPLKEHRLSTSPQGDSDGFDTSKSAGKDILEFDIEDEVLALKIRLVNDANDELGWTPFHWKLFFLNGFGYAVDSLLTMVQGVTGPQAFLELATASSYVNAGVVAQNVGLLVGALFWGFGADILGRRLAFNLTLWITSVAMVVAGAAPNFPFLGAFLALSTFGSGGNLILDPTVLLEFLPGDKQWVVTALAGWWGFGQSITGFVAWGFMTQSRWNCSDSSDCGWSNNAGWRYTMFTCGALVFVLSILRVTVVRLVETPKYLLTAGRDADVVKYYQDQARKYNRPCSLTLEKLQSCGQIRLTQKEGKTFILSDIRGHVEGLFVSRKITLSTILIWLSWAITGLAYPLFYVFLPAYLSTRVPGKAVSQFETYRNLTLTTISGIPGSLVAGCLVSTRLGRKYTMFIGALASMALFFGITGIKTDAQNVGISCAISCGINIYYSTLYAYTAEVFPSAHRATGSGIAVAFNRLMGIVSAFVASSGNTATAVPLYVCAALFGGLALIAALFPFEPNGRRSS</sequence>
<feature type="transmembrane region" description="Helical" evidence="8">
    <location>
        <begin position="230"/>
        <end position="252"/>
    </location>
</feature>
<evidence type="ECO:0000256" key="7">
    <source>
        <dbReference type="SAM" id="MobiDB-lite"/>
    </source>
</evidence>
<dbReference type="SUPFAM" id="SSF103473">
    <property type="entry name" value="MFS general substrate transporter"/>
    <property type="match status" value="1"/>
</dbReference>
<evidence type="ECO:0000256" key="1">
    <source>
        <dbReference type="ARBA" id="ARBA00004141"/>
    </source>
</evidence>
<feature type="region of interest" description="Disordered" evidence="7">
    <location>
        <begin position="1"/>
        <end position="22"/>
    </location>
</feature>
<evidence type="ECO:0000256" key="5">
    <source>
        <dbReference type="ARBA" id="ARBA00023136"/>
    </source>
</evidence>
<dbReference type="AlphaFoldDB" id="A0A3M2SNH8"/>
<feature type="domain" description="Major facilitator superfamily (MFS) profile" evidence="9">
    <location>
        <begin position="64"/>
        <end position="515"/>
    </location>
</feature>
<feature type="transmembrane region" description="Helical" evidence="8">
    <location>
        <begin position="374"/>
        <end position="393"/>
    </location>
</feature>